<dbReference type="RefSeq" id="WP_301135660.1">
    <property type="nucleotide sequence ID" value="NZ_BAAAUQ010000024.1"/>
</dbReference>
<sequence>MNDLHHDGGTALTPAALRVAGVSKSFGAVRALRNVSLEFRAGQVTALLGENGAGKSTLIRVCSGVMQPDTGQVLVDGSPVDWRGPIDGIRSGVVVVNQEPQLVSELTVADNIFLSDLSGVPGAALVHRRRAVQRARELLAGLEMTEYLPSPDTVCRHLSAAERQMVDIVRALSHDPKVLFLDEPNSSLTHQETERLWAVVDRMRSNGVAVVLVSHRLAEVYEIADHVVVLRDGAFVKDGPASEIDQEHAVSLMAGAKKTEITNELHAHVVSEDVEPALSLRALSGDGFEQVNVDFRPGEVVGMAGLIGAGRTEIAAGVIGLTHVRAGEMRLFGRAVLPRNPRHAQRLGIAYVAEERPTEVYKVQSVGFNLTARIFDRLSRFGIVPRRAVMKSARDLADRFGVKTSSVHAPITSLSGGNQQKVLLARALAAKPRVLILDEPTRGVDVGTKAEIYALLKQLARTEQLAVWFISSEMEEVLELADRIVVVRHGRIVRDAPNTADPTPVIAAAMGVTESDR</sequence>
<feature type="domain" description="ABC transporter" evidence="5">
    <location>
        <begin position="17"/>
        <end position="257"/>
    </location>
</feature>
<evidence type="ECO:0000256" key="2">
    <source>
        <dbReference type="ARBA" id="ARBA00022737"/>
    </source>
</evidence>
<name>A0ABT8FWF1_9MICO</name>
<evidence type="ECO:0000256" key="3">
    <source>
        <dbReference type="ARBA" id="ARBA00022741"/>
    </source>
</evidence>
<dbReference type="CDD" id="cd03216">
    <property type="entry name" value="ABC_Carb_Monos_I"/>
    <property type="match status" value="1"/>
</dbReference>
<evidence type="ECO:0000313" key="7">
    <source>
        <dbReference type="Proteomes" id="UP001172731"/>
    </source>
</evidence>
<keyword evidence="3" id="KW-0547">Nucleotide-binding</keyword>
<dbReference type="InterPro" id="IPR017871">
    <property type="entry name" value="ABC_transporter-like_CS"/>
</dbReference>
<proteinExistence type="predicted"/>
<dbReference type="InterPro" id="IPR003439">
    <property type="entry name" value="ABC_transporter-like_ATP-bd"/>
</dbReference>
<keyword evidence="1" id="KW-0813">Transport</keyword>
<dbReference type="PROSITE" id="PS50893">
    <property type="entry name" value="ABC_TRANSPORTER_2"/>
    <property type="match status" value="2"/>
</dbReference>
<dbReference type="SMART" id="SM00382">
    <property type="entry name" value="AAA"/>
    <property type="match status" value="2"/>
</dbReference>
<reference evidence="6" key="1">
    <citation type="submission" date="2021-06" db="EMBL/GenBank/DDBJ databases">
        <title>Genome-based taxonomic framework of Microbacterium strains isolated from marine environment, the description of four new species and reclassification of four preexisting species.</title>
        <authorList>
            <person name="Lee S.D."/>
            <person name="Kim S.-M."/>
            <person name="Byeon Y.-S."/>
            <person name="Yang H.L."/>
            <person name="Kim I.S."/>
        </authorList>
    </citation>
    <scope>NUCLEOTIDE SEQUENCE</scope>
    <source>
        <strain evidence="6">KACC 20510</strain>
    </source>
</reference>
<dbReference type="InterPro" id="IPR003593">
    <property type="entry name" value="AAA+_ATPase"/>
</dbReference>
<protein>
    <submittedName>
        <fullName evidence="6">Sugar ABC transporter ATP-binding protein</fullName>
    </submittedName>
</protein>
<organism evidence="6 7">
    <name type="scientific">Microbacterium aurantiacum</name>
    <dbReference type="NCBI Taxonomy" id="162393"/>
    <lineage>
        <taxon>Bacteria</taxon>
        <taxon>Bacillati</taxon>
        <taxon>Actinomycetota</taxon>
        <taxon>Actinomycetes</taxon>
        <taxon>Micrococcales</taxon>
        <taxon>Microbacteriaceae</taxon>
        <taxon>Microbacterium</taxon>
    </lineage>
</organism>
<dbReference type="Pfam" id="PF00005">
    <property type="entry name" value="ABC_tran"/>
    <property type="match status" value="2"/>
</dbReference>
<evidence type="ECO:0000256" key="1">
    <source>
        <dbReference type="ARBA" id="ARBA00022448"/>
    </source>
</evidence>
<dbReference type="PANTHER" id="PTHR43790:SF9">
    <property type="entry name" value="GALACTOFURANOSE TRANSPORTER ATP-BINDING PROTEIN YTFR"/>
    <property type="match status" value="1"/>
</dbReference>
<dbReference type="InterPro" id="IPR050107">
    <property type="entry name" value="ABC_carbohydrate_import_ATPase"/>
</dbReference>
<comment type="caution">
    <text evidence="6">The sequence shown here is derived from an EMBL/GenBank/DDBJ whole genome shotgun (WGS) entry which is preliminary data.</text>
</comment>
<dbReference type="Gene3D" id="3.40.50.300">
    <property type="entry name" value="P-loop containing nucleotide triphosphate hydrolases"/>
    <property type="match status" value="2"/>
</dbReference>
<keyword evidence="2" id="KW-0677">Repeat</keyword>
<accession>A0ABT8FWF1</accession>
<dbReference type="Proteomes" id="UP001172731">
    <property type="component" value="Unassembled WGS sequence"/>
</dbReference>
<feature type="domain" description="ABC transporter" evidence="5">
    <location>
        <begin position="269"/>
        <end position="514"/>
    </location>
</feature>
<dbReference type="SUPFAM" id="SSF52540">
    <property type="entry name" value="P-loop containing nucleoside triphosphate hydrolases"/>
    <property type="match status" value="2"/>
</dbReference>
<evidence type="ECO:0000256" key="4">
    <source>
        <dbReference type="ARBA" id="ARBA00022840"/>
    </source>
</evidence>
<keyword evidence="7" id="KW-1185">Reference proteome</keyword>
<dbReference type="GO" id="GO:0005524">
    <property type="term" value="F:ATP binding"/>
    <property type="evidence" value="ECO:0007669"/>
    <property type="project" value="UniProtKB-KW"/>
</dbReference>
<evidence type="ECO:0000313" key="6">
    <source>
        <dbReference type="EMBL" id="MDN4465629.1"/>
    </source>
</evidence>
<keyword evidence="4 6" id="KW-0067">ATP-binding</keyword>
<dbReference type="EMBL" id="JAHWXI010000026">
    <property type="protein sequence ID" value="MDN4465629.1"/>
    <property type="molecule type" value="Genomic_DNA"/>
</dbReference>
<gene>
    <name evidence="6" type="ORF">KZC48_14675</name>
</gene>
<dbReference type="PANTHER" id="PTHR43790">
    <property type="entry name" value="CARBOHYDRATE TRANSPORT ATP-BINDING PROTEIN MG119-RELATED"/>
    <property type="match status" value="1"/>
</dbReference>
<dbReference type="PROSITE" id="PS00211">
    <property type="entry name" value="ABC_TRANSPORTER_1"/>
    <property type="match status" value="1"/>
</dbReference>
<dbReference type="InterPro" id="IPR027417">
    <property type="entry name" value="P-loop_NTPase"/>
</dbReference>
<evidence type="ECO:0000259" key="5">
    <source>
        <dbReference type="PROSITE" id="PS50893"/>
    </source>
</evidence>
<dbReference type="CDD" id="cd03215">
    <property type="entry name" value="ABC_Carb_Monos_II"/>
    <property type="match status" value="1"/>
</dbReference>